<dbReference type="OrthoDB" id="2314797at2"/>
<evidence type="ECO:0000313" key="2">
    <source>
        <dbReference type="Proteomes" id="UP000051223"/>
    </source>
</evidence>
<keyword evidence="2" id="KW-1185">Reference proteome</keyword>
<dbReference type="eggNOG" id="ENOG503333C">
    <property type="taxonomic scope" value="Bacteria"/>
</dbReference>
<proteinExistence type="predicted"/>
<comment type="caution">
    <text evidence="1">The sequence shown here is derived from an EMBL/GenBank/DDBJ whole genome shotgun (WGS) entry which is preliminary data.</text>
</comment>
<evidence type="ECO:0000313" key="1">
    <source>
        <dbReference type="EMBL" id="KRM37015.1"/>
    </source>
</evidence>
<dbReference type="Proteomes" id="UP000051223">
    <property type="component" value="Unassembled WGS sequence"/>
</dbReference>
<dbReference type="EMBL" id="AZGI01000092">
    <property type="protein sequence ID" value="KRM37015.1"/>
    <property type="molecule type" value="Genomic_DNA"/>
</dbReference>
<accession>A0A0R1Y404</accession>
<protein>
    <submittedName>
        <fullName evidence="1">Uncharacterized protein</fullName>
    </submittedName>
</protein>
<dbReference type="NCBIfam" id="TIGR01637">
    <property type="entry name" value="phage_arpU"/>
    <property type="match status" value="1"/>
</dbReference>
<gene>
    <name evidence="1" type="ORF">FC39_GL000467</name>
</gene>
<organism evidence="1 2">
    <name type="scientific">Lactobacillus hamsteri DSM 5661 = JCM 6256</name>
    <dbReference type="NCBI Taxonomy" id="1423754"/>
    <lineage>
        <taxon>Bacteria</taxon>
        <taxon>Bacillati</taxon>
        <taxon>Bacillota</taxon>
        <taxon>Bacilli</taxon>
        <taxon>Lactobacillales</taxon>
        <taxon>Lactobacillaceae</taxon>
        <taxon>Lactobacillus</taxon>
    </lineage>
</organism>
<dbReference type="RefSeq" id="WP_025080538.1">
    <property type="nucleotide sequence ID" value="NZ_AZGI01000092.1"/>
</dbReference>
<dbReference type="STRING" id="1423754.FC39_GL000467"/>
<sequence length="147" mass="16899">MSLLFPEVNKKRTLENVSGFFKKDLPRLLLMSGRNLTDLSSPKLSAAPGSSNFGNSNEDKLINGIDAEAMVEAVYDAIHHCSHSSQIILIELFVKRKSWQDVQAMVYSEQYKFSYLRRRAMFDFANSFDYWQKVHHCQPIISLTDFS</sequence>
<reference evidence="1 2" key="1">
    <citation type="journal article" date="2015" name="Genome Announc.">
        <title>Expanding the biotechnology potential of lactobacilli through comparative genomics of 213 strains and associated genera.</title>
        <authorList>
            <person name="Sun Z."/>
            <person name="Harris H.M."/>
            <person name="McCann A."/>
            <person name="Guo C."/>
            <person name="Argimon S."/>
            <person name="Zhang W."/>
            <person name="Yang X."/>
            <person name="Jeffery I.B."/>
            <person name="Cooney J.C."/>
            <person name="Kagawa T.F."/>
            <person name="Liu W."/>
            <person name="Song Y."/>
            <person name="Salvetti E."/>
            <person name="Wrobel A."/>
            <person name="Rasinkangas P."/>
            <person name="Parkhill J."/>
            <person name="Rea M.C."/>
            <person name="O'Sullivan O."/>
            <person name="Ritari J."/>
            <person name="Douillard F.P."/>
            <person name="Paul Ross R."/>
            <person name="Yang R."/>
            <person name="Briner A.E."/>
            <person name="Felis G.E."/>
            <person name="de Vos W.M."/>
            <person name="Barrangou R."/>
            <person name="Klaenhammer T.R."/>
            <person name="Caufield P.W."/>
            <person name="Cui Y."/>
            <person name="Zhang H."/>
            <person name="O'Toole P.W."/>
        </authorList>
    </citation>
    <scope>NUCLEOTIDE SEQUENCE [LARGE SCALE GENOMIC DNA]</scope>
    <source>
        <strain evidence="1 2">DSM 5661</strain>
    </source>
</reference>
<name>A0A0R1Y404_9LACO</name>
<dbReference type="PATRIC" id="fig|1423754.3.peg.483"/>
<dbReference type="AlphaFoldDB" id="A0A0R1Y404"/>
<dbReference type="InterPro" id="IPR006524">
    <property type="entry name" value="ArpU-like"/>
</dbReference>